<accession>A0ABS8C917</accession>
<dbReference type="InterPro" id="IPR027417">
    <property type="entry name" value="P-loop_NTPase"/>
</dbReference>
<dbReference type="Gene3D" id="3.40.50.300">
    <property type="entry name" value="P-loop containing nucleotide triphosphate hydrolases"/>
    <property type="match status" value="1"/>
</dbReference>
<dbReference type="EMBL" id="JACDXW010000001">
    <property type="protein sequence ID" value="MCB5362516.1"/>
    <property type="molecule type" value="Genomic_DNA"/>
</dbReference>
<dbReference type="Gene3D" id="1.20.272.10">
    <property type="match status" value="1"/>
</dbReference>
<keyword evidence="4" id="KW-0548">Nucleotidyltransferase</keyword>
<evidence type="ECO:0000256" key="4">
    <source>
        <dbReference type="ARBA" id="ARBA00022695"/>
    </source>
</evidence>
<keyword evidence="5" id="KW-0235">DNA replication</keyword>
<evidence type="ECO:0000256" key="5">
    <source>
        <dbReference type="ARBA" id="ARBA00022705"/>
    </source>
</evidence>
<dbReference type="Proteomes" id="UP000776983">
    <property type="component" value="Unassembled WGS sequence"/>
</dbReference>
<gene>
    <name evidence="10" type="ORF">H0484_01930</name>
</gene>
<comment type="similarity">
    <text evidence="7">Belongs to the DNA polymerase HolA subunit family.</text>
</comment>
<name>A0ABS8C917_9BURK</name>
<proteinExistence type="inferred from homology"/>
<evidence type="ECO:0000256" key="7">
    <source>
        <dbReference type="ARBA" id="ARBA00034754"/>
    </source>
</evidence>
<evidence type="ECO:0000259" key="9">
    <source>
        <dbReference type="Pfam" id="PF06144"/>
    </source>
</evidence>
<feature type="domain" description="DNA polymerase III delta N-terminal" evidence="9">
    <location>
        <begin position="25"/>
        <end position="146"/>
    </location>
</feature>
<reference evidence="10 11" key="1">
    <citation type="submission" date="2020-07" db="EMBL/GenBank/DDBJ databases">
        <title>Pusillimonas sp. nov., isolated from poultry manure in Taiwan.</title>
        <authorList>
            <person name="Lin S.-Y."/>
            <person name="Tang Y.-S."/>
            <person name="Young C.-C."/>
        </authorList>
    </citation>
    <scope>NUCLEOTIDE SEQUENCE [LARGE SCALE GENOMIC DNA]</scope>
    <source>
        <strain evidence="10 11">CC-YST705</strain>
    </source>
</reference>
<sequence length="358" mass="38867">MGRRLSLSDLNRQLAAQPASLDPLYVLSGDEPLLLTEAADSLRSAASAAGFSQRTSLMLDARSDWSAVLAATQNISLFGDQTLLDLKLPSGKPGRTGGDTLVQLASLLESGAIAHTRVVLTLPRLDKATRTSKWCAALLNIASLVEIPTIERAALPEWIGQRLARQKQTLGRDSLEWMADKVEGNLLAAHQEIMKLGLLYAEGALTHEQVEQAVLDVARYDVNTLRQAMLDGQARRALTVLDGLRAEGEALPLVLWAVTEELRALAQLAHAQAKRGDIAALLRQLRVFGPREALLRQAVGKAPAGLWSTALLHAHDIDRLIKGLPTTGRLNDAWEELTRLVARIAVVCSARRSPRPSR</sequence>
<dbReference type="PANTHER" id="PTHR34388">
    <property type="entry name" value="DNA POLYMERASE III SUBUNIT DELTA"/>
    <property type="match status" value="1"/>
</dbReference>
<evidence type="ECO:0000256" key="1">
    <source>
        <dbReference type="ARBA" id="ARBA00012417"/>
    </source>
</evidence>
<dbReference type="EC" id="2.7.7.7" evidence="1"/>
<protein>
    <recommendedName>
        <fullName evidence="2">DNA polymerase III subunit delta</fullName>
        <ecNumber evidence="1">2.7.7.7</ecNumber>
    </recommendedName>
</protein>
<dbReference type="CDD" id="cd18138">
    <property type="entry name" value="HLD_clamp_pol_III_delta"/>
    <property type="match status" value="1"/>
</dbReference>
<comment type="catalytic activity">
    <reaction evidence="8">
        <text>DNA(n) + a 2'-deoxyribonucleoside 5'-triphosphate = DNA(n+1) + diphosphate</text>
        <dbReference type="Rhea" id="RHEA:22508"/>
        <dbReference type="Rhea" id="RHEA-COMP:17339"/>
        <dbReference type="Rhea" id="RHEA-COMP:17340"/>
        <dbReference type="ChEBI" id="CHEBI:33019"/>
        <dbReference type="ChEBI" id="CHEBI:61560"/>
        <dbReference type="ChEBI" id="CHEBI:173112"/>
        <dbReference type="EC" id="2.7.7.7"/>
    </reaction>
</comment>
<keyword evidence="11" id="KW-1185">Reference proteome</keyword>
<evidence type="ECO:0000313" key="10">
    <source>
        <dbReference type="EMBL" id="MCB5362516.1"/>
    </source>
</evidence>
<dbReference type="Pfam" id="PF06144">
    <property type="entry name" value="DNA_pol3_delta"/>
    <property type="match status" value="1"/>
</dbReference>
<dbReference type="SUPFAM" id="SSF48019">
    <property type="entry name" value="post-AAA+ oligomerization domain-like"/>
    <property type="match status" value="1"/>
</dbReference>
<keyword evidence="3" id="KW-0808">Transferase</keyword>
<dbReference type="InterPro" id="IPR010372">
    <property type="entry name" value="DNA_pol3_delta_N"/>
</dbReference>
<dbReference type="RefSeq" id="WP_226952745.1">
    <property type="nucleotide sequence ID" value="NZ_JACDXW010000001.1"/>
</dbReference>
<organism evidence="10 11">
    <name type="scientific">Mesopusillimonas faecipullorum</name>
    <dbReference type="NCBI Taxonomy" id="2755040"/>
    <lineage>
        <taxon>Bacteria</taxon>
        <taxon>Pseudomonadati</taxon>
        <taxon>Pseudomonadota</taxon>
        <taxon>Betaproteobacteria</taxon>
        <taxon>Burkholderiales</taxon>
        <taxon>Alcaligenaceae</taxon>
        <taxon>Mesopusillimonas</taxon>
    </lineage>
</organism>
<dbReference type="InterPro" id="IPR008921">
    <property type="entry name" value="DNA_pol3_clamp-load_cplx_C"/>
</dbReference>
<comment type="caution">
    <text evidence="10">The sequence shown here is derived from an EMBL/GenBank/DDBJ whole genome shotgun (WGS) entry which is preliminary data.</text>
</comment>
<keyword evidence="6" id="KW-0239">DNA-directed DNA polymerase</keyword>
<evidence type="ECO:0000256" key="3">
    <source>
        <dbReference type="ARBA" id="ARBA00022679"/>
    </source>
</evidence>
<evidence type="ECO:0000256" key="6">
    <source>
        <dbReference type="ARBA" id="ARBA00022932"/>
    </source>
</evidence>
<dbReference type="InterPro" id="IPR005790">
    <property type="entry name" value="DNA_polIII_delta"/>
</dbReference>
<evidence type="ECO:0000313" key="11">
    <source>
        <dbReference type="Proteomes" id="UP000776983"/>
    </source>
</evidence>
<evidence type="ECO:0000256" key="8">
    <source>
        <dbReference type="ARBA" id="ARBA00049244"/>
    </source>
</evidence>
<dbReference type="SUPFAM" id="SSF52540">
    <property type="entry name" value="P-loop containing nucleoside triphosphate hydrolases"/>
    <property type="match status" value="1"/>
</dbReference>
<dbReference type="Gene3D" id="1.10.8.60">
    <property type="match status" value="1"/>
</dbReference>
<dbReference type="NCBIfam" id="TIGR01128">
    <property type="entry name" value="holA"/>
    <property type="match status" value="1"/>
</dbReference>
<dbReference type="PANTHER" id="PTHR34388:SF1">
    <property type="entry name" value="DNA POLYMERASE III SUBUNIT DELTA"/>
    <property type="match status" value="1"/>
</dbReference>
<evidence type="ECO:0000256" key="2">
    <source>
        <dbReference type="ARBA" id="ARBA00017703"/>
    </source>
</evidence>